<dbReference type="SUPFAM" id="SSF55785">
    <property type="entry name" value="PYP-like sensor domain (PAS domain)"/>
    <property type="match status" value="1"/>
</dbReference>
<feature type="domain" description="HAMP" evidence="17">
    <location>
        <begin position="350"/>
        <end position="408"/>
    </location>
</feature>
<dbReference type="Pfam" id="PF00672">
    <property type="entry name" value="HAMP"/>
    <property type="match status" value="1"/>
</dbReference>
<comment type="caution">
    <text evidence="18">The sequence shown here is derived from an EMBL/GenBank/DDBJ whole genome shotgun (WGS) entry which is preliminary data.</text>
</comment>
<dbReference type="Proteomes" id="UP000637769">
    <property type="component" value="Unassembled WGS sequence"/>
</dbReference>
<dbReference type="EC" id="2.7.13.3" evidence="3"/>
<dbReference type="PRINTS" id="PR00344">
    <property type="entry name" value="BCTRLSENSOR"/>
</dbReference>
<evidence type="ECO:0000313" key="18">
    <source>
        <dbReference type="EMBL" id="GGC25582.1"/>
    </source>
</evidence>
<dbReference type="SMART" id="SM00388">
    <property type="entry name" value="HisKA"/>
    <property type="match status" value="1"/>
</dbReference>
<evidence type="ECO:0000259" key="16">
    <source>
        <dbReference type="PROSITE" id="PS50109"/>
    </source>
</evidence>
<feature type="compositionally biased region" description="Basic and acidic residues" evidence="14">
    <location>
        <begin position="1"/>
        <end position="18"/>
    </location>
</feature>
<keyword evidence="12" id="KW-0902">Two-component regulatory system</keyword>
<dbReference type="InterPro" id="IPR035965">
    <property type="entry name" value="PAS-like_dom_sf"/>
</dbReference>
<evidence type="ECO:0000256" key="14">
    <source>
        <dbReference type="SAM" id="MobiDB-lite"/>
    </source>
</evidence>
<dbReference type="Gene3D" id="1.10.287.130">
    <property type="match status" value="1"/>
</dbReference>
<dbReference type="Gene3D" id="3.30.450.20">
    <property type="entry name" value="PAS domain"/>
    <property type="match status" value="1"/>
</dbReference>
<sequence>MTGNDASHRASDEGRMTEETDSVPEDGSLAKRSLLRHVSRLKTAMVLTCAALVLLVTTFVVLARGLSFAYRPQIEAVVFLLDFIVLLLLGTAVIIRVGRMLAERRRGLAGARLHVRLITLFGVVAVAPTVVIGGLAALFFHFGIQIWFSNRVNTALTEARDVAAGYLQEHNDNIRTEAFALANIIITANNDEMYRHGVDLMRDPTQLGMMLDVEATERGLNEAVVFDSYTNKVVASGGLAALQGQQLALPPKDATTLARTNDVAILDSPDEKTVRAVVNLGPSSGLMLVITRPVDAKILEHMRHTDAVVSEYQRLNAHRSAIQISFVLIFAMLGLLVLSIGMLTGLVLAKQITQPLGLLILAARRISEGDLTVRVPEARGRDGRKDDEVGTLSRAFNRMTDQLSTQRTELMVAYEQIDERRRFTETVLSGVSAGVIGLDADQVVELPNRAASRLLQRDLDLCIGQPLSVMVPEFVGMLDRARAEPGQAHTAEIQIDAPEKSVTLGDGPSVGSAGRTLLVRAVAEQRSDESTGYVVTFDDITALLSAQRKAAWADVARRIAHEIKNPLTPIQLSAERLKRRFMREISSDPETFGQCVDTIVRHVGDIGRMVDEFSSFARMPQPVLKDEDLVRLVREALVLQRNAHPEIIYDTASLPPQGPIVRCDRRLVGQALTNLLQNAADAIAMVVPDHEVDSEGHGGDAGATVGRIRVSLAVNGVEAAVQVTDDGIGLPSVDRHRLTEPYITHKPKGTGLGLAIVKKIMEDHAGGIRLEDRTDGRGTVSTLTLPVRDQGPEPGEARKEQ</sequence>
<protein>
    <recommendedName>
        <fullName evidence="3">histidine kinase</fullName>
        <ecNumber evidence="3">2.7.13.3</ecNumber>
    </recommendedName>
</protein>
<keyword evidence="19" id="KW-1185">Reference proteome</keyword>
<feature type="transmembrane region" description="Helical" evidence="15">
    <location>
        <begin position="117"/>
        <end position="144"/>
    </location>
</feature>
<evidence type="ECO:0000256" key="4">
    <source>
        <dbReference type="ARBA" id="ARBA00022475"/>
    </source>
</evidence>
<evidence type="ECO:0000256" key="9">
    <source>
        <dbReference type="ARBA" id="ARBA00022777"/>
    </source>
</evidence>
<keyword evidence="6" id="KW-0808">Transferase</keyword>
<dbReference type="Gene3D" id="6.10.340.10">
    <property type="match status" value="1"/>
</dbReference>
<comment type="subcellular location">
    <subcellularLocation>
        <location evidence="2">Cell membrane</location>
        <topology evidence="2">Multi-pass membrane protein</topology>
    </subcellularLocation>
</comment>
<evidence type="ECO:0000256" key="12">
    <source>
        <dbReference type="ARBA" id="ARBA00023012"/>
    </source>
</evidence>
<keyword evidence="4" id="KW-1003">Cell membrane</keyword>
<dbReference type="Gene3D" id="3.30.565.10">
    <property type="entry name" value="Histidine kinase-like ATPase, C-terminal domain"/>
    <property type="match status" value="1"/>
</dbReference>
<dbReference type="SUPFAM" id="SSF47384">
    <property type="entry name" value="Homodimeric domain of signal transducing histidine kinase"/>
    <property type="match status" value="1"/>
</dbReference>
<organism evidence="18 19">
    <name type="scientific">Asaia siamensis</name>
    <dbReference type="NCBI Taxonomy" id="110479"/>
    <lineage>
        <taxon>Bacteria</taxon>
        <taxon>Pseudomonadati</taxon>
        <taxon>Pseudomonadota</taxon>
        <taxon>Alphaproteobacteria</taxon>
        <taxon>Acetobacterales</taxon>
        <taxon>Acetobacteraceae</taxon>
        <taxon>Asaia</taxon>
    </lineage>
</organism>
<dbReference type="InterPro" id="IPR045671">
    <property type="entry name" value="NtrY-like_N"/>
</dbReference>
<dbReference type="Pfam" id="PF19312">
    <property type="entry name" value="NtrY_N"/>
    <property type="match status" value="1"/>
</dbReference>
<evidence type="ECO:0000256" key="5">
    <source>
        <dbReference type="ARBA" id="ARBA00022553"/>
    </source>
</evidence>
<reference evidence="19" key="1">
    <citation type="journal article" date="2019" name="Int. J. Syst. Evol. Microbiol.">
        <title>The Global Catalogue of Microorganisms (GCM) 10K type strain sequencing project: providing services to taxonomists for standard genome sequencing and annotation.</title>
        <authorList>
            <consortium name="The Broad Institute Genomics Platform"/>
            <consortium name="The Broad Institute Genome Sequencing Center for Infectious Disease"/>
            <person name="Wu L."/>
            <person name="Ma J."/>
        </authorList>
    </citation>
    <scope>NUCLEOTIDE SEQUENCE [LARGE SCALE GENOMIC DNA]</scope>
    <source>
        <strain evidence="19">CCM 7132</strain>
    </source>
</reference>
<dbReference type="InterPro" id="IPR003660">
    <property type="entry name" value="HAMP_dom"/>
</dbReference>
<feature type="transmembrane region" description="Helical" evidence="15">
    <location>
        <begin position="324"/>
        <end position="349"/>
    </location>
</feature>
<evidence type="ECO:0000256" key="15">
    <source>
        <dbReference type="SAM" id="Phobius"/>
    </source>
</evidence>
<evidence type="ECO:0000256" key="7">
    <source>
        <dbReference type="ARBA" id="ARBA00022692"/>
    </source>
</evidence>
<dbReference type="Pfam" id="PF00512">
    <property type="entry name" value="HisKA"/>
    <property type="match status" value="1"/>
</dbReference>
<dbReference type="InterPro" id="IPR004358">
    <property type="entry name" value="Sig_transdc_His_kin-like_C"/>
</dbReference>
<evidence type="ECO:0000256" key="1">
    <source>
        <dbReference type="ARBA" id="ARBA00000085"/>
    </source>
</evidence>
<dbReference type="InterPro" id="IPR005467">
    <property type="entry name" value="His_kinase_dom"/>
</dbReference>
<keyword evidence="7 15" id="KW-0812">Transmembrane</keyword>
<evidence type="ECO:0000256" key="8">
    <source>
        <dbReference type="ARBA" id="ARBA00022741"/>
    </source>
</evidence>
<dbReference type="SMART" id="SM00387">
    <property type="entry name" value="HATPase_c"/>
    <property type="match status" value="1"/>
</dbReference>
<keyword evidence="11 15" id="KW-1133">Transmembrane helix</keyword>
<evidence type="ECO:0000256" key="10">
    <source>
        <dbReference type="ARBA" id="ARBA00022840"/>
    </source>
</evidence>
<evidence type="ECO:0000256" key="13">
    <source>
        <dbReference type="ARBA" id="ARBA00023136"/>
    </source>
</evidence>
<dbReference type="SMART" id="SM00304">
    <property type="entry name" value="HAMP"/>
    <property type="match status" value="1"/>
</dbReference>
<keyword evidence="5" id="KW-0597">Phosphoprotein</keyword>
<evidence type="ECO:0000256" key="11">
    <source>
        <dbReference type="ARBA" id="ARBA00022989"/>
    </source>
</evidence>
<keyword evidence="9 18" id="KW-0418">Kinase</keyword>
<dbReference type="PANTHER" id="PTHR43065">
    <property type="entry name" value="SENSOR HISTIDINE KINASE"/>
    <property type="match status" value="1"/>
</dbReference>
<dbReference type="EMBL" id="BMCH01000002">
    <property type="protein sequence ID" value="GGC25582.1"/>
    <property type="molecule type" value="Genomic_DNA"/>
</dbReference>
<proteinExistence type="predicted"/>
<dbReference type="GO" id="GO:0016301">
    <property type="term" value="F:kinase activity"/>
    <property type="evidence" value="ECO:0007669"/>
    <property type="project" value="UniProtKB-KW"/>
</dbReference>
<evidence type="ECO:0000256" key="3">
    <source>
        <dbReference type="ARBA" id="ARBA00012438"/>
    </source>
</evidence>
<dbReference type="PIRSF" id="PIRSF037532">
    <property type="entry name" value="STHK_NtrY"/>
    <property type="match status" value="1"/>
</dbReference>
<dbReference type="SUPFAM" id="SSF55874">
    <property type="entry name" value="ATPase domain of HSP90 chaperone/DNA topoisomerase II/histidine kinase"/>
    <property type="match status" value="1"/>
</dbReference>
<dbReference type="InterPro" id="IPR003594">
    <property type="entry name" value="HATPase_dom"/>
</dbReference>
<dbReference type="InterPro" id="IPR003661">
    <property type="entry name" value="HisK_dim/P_dom"/>
</dbReference>
<accession>A0ABQ1LJZ3</accession>
<dbReference type="PROSITE" id="PS50885">
    <property type="entry name" value="HAMP"/>
    <property type="match status" value="1"/>
</dbReference>
<dbReference type="InterPro" id="IPR036097">
    <property type="entry name" value="HisK_dim/P_sf"/>
</dbReference>
<feature type="transmembrane region" description="Helical" evidence="15">
    <location>
        <begin position="76"/>
        <end position="97"/>
    </location>
</feature>
<feature type="region of interest" description="Disordered" evidence="14">
    <location>
        <begin position="771"/>
        <end position="801"/>
    </location>
</feature>
<dbReference type="PANTHER" id="PTHR43065:SF10">
    <property type="entry name" value="PEROXIDE STRESS-ACTIVATED HISTIDINE KINASE MAK3"/>
    <property type="match status" value="1"/>
</dbReference>
<feature type="transmembrane region" description="Helical" evidence="15">
    <location>
        <begin position="44"/>
        <end position="70"/>
    </location>
</feature>
<comment type="catalytic activity">
    <reaction evidence="1">
        <text>ATP + protein L-histidine = ADP + protein N-phospho-L-histidine.</text>
        <dbReference type="EC" id="2.7.13.3"/>
    </reaction>
</comment>
<name>A0ABQ1LJZ3_9PROT</name>
<evidence type="ECO:0000313" key="19">
    <source>
        <dbReference type="Proteomes" id="UP000637769"/>
    </source>
</evidence>
<keyword evidence="13 15" id="KW-0472">Membrane</keyword>
<feature type="domain" description="Histidine kinase" evidence="16">
    <location>
        <begin position="558"/>
        <end position="789"/>
    </location>
</feature>
<dbReference type="SUPFAM" id="SSF158472">
    <property type="entry name" value="HAMP domain-like"/>
    <property type="match status" value="1"/>
</dbReference>
<dbReference type="CDD" id="cd06225">
    <property type="entry name" value="HAMP"/>
    <property type="match status" value="1"/>
</dbReference>
<evidence type="ECO:0000256" key="6">
    <source>
        <dbReference type="ARBA" id="ARBA00022679"/>
    </source>
</evidence>
<keyword evidence="8" id="KW-0547">Nucleotide-binding</keyword>
<gene>
    <name evidence="18" type="ORF">GCM10007207_08740</name>
</gene>
<evidence type="ECO:0000259" key="17">
    <source>
        <dbReference type="PROSITE" id="PS50885"/>
    </source>
</evidence>
<dbReference type="InterPro" id="IPR036890">
    <property type="entry name" value="HATPase_C_sf"/>
</dbReference>
<dbReference type="InterPro" id="IPR017232">
    <property type="entry name" value="NtrY"/>
</dbReference>
<dbReference type="PROSITE" id="PS50109">
    <property type="entry name" value="HIS_KIN"/>
    <property type="match status" value="1"/>
</dbReference>
<evidence type="ECO:0000256" key="2">
    <source>
        <dbReference type="ARBA" id="ARBA00004651"/>
    </source>
</evidence>
<keyword evidence="10" id="KW-0067">ATP-binding</keyword>
<feature type="region of interest" description="Disordered" evidence="14">
    <location>
        <begin position="1"/>
        <end position="25"/>
    </location>
</feature>
<dbReference type="Pfam" id="PF02518">
    <property type="entry name" value="HATPase_c"/>
    <property type="match status" value="1"/>
</dbReference>
<dbReference type="CDD" id="cd00082">
    <property type="entry name" value="HisKA"/>
    <property type="match status" value="1"/>
</dbReference>